<proteinExistence type="predicted"/>
<name>A0AAP5AIK2_9GAMM</name>
<dbReference type="Proteomes" id="UP001226084">
    <property type="component" value="Unassembled WGS sequence"/>
</dbReference>
<gene>
    <name evidence="2" type="ORF">QE424_001945</name>
</gene>
<dbReference type="AlphaFoldDB" id="A0AAP5AIK2"/>
<evidence type="ECO:0000256" key="1">
    <source>
        <dbReference type="SAM" id="SignalP"/>
    </source>
</evidence>
<dbReference type="EMBL" id="JAUTAS010000001">
    <property type="protein sequence ID" value="MDQ1108786.1"/>
    <property type="molecule type" value="Genomic_DNA"/>
</dbReference>
<reference evidence="2" key="1">
    <citation type="submission" date="2023-07" db="EMBL/GenBank/DDBJ databases">
        <title>Functional and genomic diversity of the sorghum phyllosphere microbiome.</title>
        <authorList>
            <person name="Shade A."/>
        </authorList>
    </citation>
    <scope>NUCLEOTIDE SEQUENCE</scope>
    <source>
        <strain evidence="2">SORGH_AS_0457</strain>
    </source>
</reference>
<feature type="chain" id="PRO_5042854678" evidence="1">
    <location>
        <begin position="27"/>
        <end position="126"/>
    </location>
</feature>
<feature type="signal peptide" evidence="1">
    <location>
        <begin position="1"/>
        <end position="26"/>
    </location>
</feature>
<sequence length="126" mass="14607">MERRLPSTLKLLLSTLLCCLPSSINASGSLFYFEASQGAFHFSLEMTGREDVGYIQISSSEFRGYMPHRKYYVEFNRAQKRAYVRPRKREGLPWFEVDVVDNKGVLLYEGRRAEGTANWTPEAWDN</sequence>
<evidence type="ECO:0000313" key="2">
    <source>
        <dbReference type="EMBL" id="MDQ1108786.1"/>
    </source>
</evidence>
<accession>A0AAP5AIK2</accession>
<keyword evidence="1" id="KW-0732">Signal</keyword>
<comment type="caution">
    <text evidence="2">The sequence shown here is derived from an EMBL/GenBank/DDBJ whole genome shotgun (WGS) entry which is preliminary data.</text>
</comment>
<organism evidence="2 3">
    <name type="scientific">Stenotrophomonas rhizophila</name>
    <dbReference type="NCBI Taxonomy" id="216778"/>
    <lineage>
        <taxon>Bacteria</taxon>
        <taxon>Pseudomonadati</taxon>
        <taxon>Pseudomonadota</taxon>
        <taxon>Gammaproteobacteria</taxon>
        <taxon>Lysobacterales</taxon>
        <taxon>Lysobacteraceae</taxon>
        <taxon>Stenotrophomonas</taxon>
    </lineage>
</organism>
<protein>
    <submittedName>
        <fullName evidence="2">Uncharacterized protein</fullName>
    </submittedName>
</protein>
<evidence type="ECO:0000313" key="3">
    <source>
        <dbReference type="Proteomes" id="UP001226084"/>
    </source>
</evidence>